<name>A0A850P5M5_9PROT</name>
<evidence type="ECO:0000313" key="3">
    <source>
        <dbReference type="EMBL" id="NVN38353.1"/>
    </source>
</evidence>
<dbReference type="InterPro" id="IPR001375">
    <property type="entry name" value="Peptidase_S9_cat"/>
</dbReference>
<dbReference type="Proteomes" id="UP000522590">
    <property type="component" value="Unassembled WGS sequence"/>
</dbReference>
<reference evidence="3 4" key="1">
    <citation type="submission" date="2020-06" db="EMBL/GenBank/DDBJ databases">
        <title>Description of novel acetic acid bacteria.</title>
        <authorList>
            <person name="Sombolestani A."/>
        </authorList>
    </citation>
    <scope>NUCLEOTIDE SEQUENCE [LARGE SCALE GENOMIC DNA]</scope>
    <source>
        <strain evidence="3 4">LMG 25</strain>
    </source>
</reference>
<dbReference type="GO" id="GO:0006508">
    <property type="term" value="P:proteolysis"/>
    <property type="evidence" value="ECO:0007669"/>
    <property type="project" value="InterPro"/>
</dbReference>
<accession>A0A850P5M5</accession>
<dbReference type="Pfam" id="PF00930">
    <property type="entry name" value="DPPIV_N"/>
    <property type="match status" value="1"/>
</dbReference>
<gene>
    <name evidence="3" type="ORF">HUK81_15805</name>
</gene>
<dbReference type="PANTHER" id="PTHR11731">
    <property type="entry name" value="PROTEASE FAMILY S9B,C DIPEPTIDYL-PEPTIDASE IV-RELATED"/>
    <property type="match status" value="1"/>
</dbReference>
<dbReference type="SUPFAM" id="SSF53474">
    <property type="entry name" value="alpha/beta-Hydrolases"/>
    <property type="match status" value="1"/>
</dbReference>
<dbReference type="InterPro" id="IPR050278">
    <property type="entry name" value="Serine_Prot_S9B/DPPIV"/>
</dbReference>
<evidence type="ECO:0000313" key="4">
    <source>
        <dbReference type="Proteomes" id="UP000522590"/>
    </source>
</evidence>
<feature type="domain" description="Peptidase S9 prolyl oligopeptidase catalytic" evidence="1">
    <location>
        <begin position="525"/>
        <end position="716"/>
    </location>
</feature>
<dbReference type="AlphaFoldDB" id="A0A850P5M5"/>
<evidence type="ECO:0000259" key="2">
    <source>
        <dbReference type="Pfam" id="PF00930"/>
    </source>
</evidence>
<dbReference type="GO" id="GO:0008239">
    <property type="term" value="F:dipeptidyl-peptidase activity"/>
    <property type="evidence" value="ECO:0007669"/>
    <property type="project" value="TreeGrafter"/>
</dbReference>
<protein>
    <submittedName>
        <fullName evidence="3">DPP IV N-terminal domain-containing protein</fullName>
    </submittedName>
</protein>
<dbReference type="SUPFAM" id="SSF82171">
    <property type="entry name" value="DPP6 N-terminal domain-like"/>
    <property type="match status" value="1"/>
</dbReference>
<evidence type="ECO:0000259" key="1">
    <source>
        <dbReference type="Pfam" id="PF00326"/>
    </source>
</evidence>
<dbReference type="PANTHER" id="PTHR11731:SF193">
    <property type="entry name" value="DIPEPTIDYL PEPTIDASE 9"/>
    <property type="match status" value="1"/>
</dbReference>
<dbReference type="InterPro" id="IPR029058">
    <property type="entry name" value="AB_hydrolase_fold"/>
</dbReference>
<dbReference type="Gene3D" id="2.140.10.30">
    <property type="entry name" value="Dipeptidylpeptidase IV, N-terminal domain"/>
    <property type="match status" value="1"/>
</dbReference>
<dbReference type="InterPro" id="IPR002469">
    <property type="entry name" value="Peptidase_S9B_N"/>
</dbReference>
<proteinExistence type="predicted"/>
<dbReference type="EMBL" id="JABXXS010000057">
    <property type="protein sequence ID" value="NVN38353.1"/>
    <property type="molecule type" value="Genomic_DNA"/>
</dbReference>
<organism evidence="3 4">
    <name type="scientific">Komagataeibacter swingsii</name>
    <dbReference type="NCBI Taxonomy" id="215220"/>
    <lineage>
        <taxon>Bacteria</taxon>
        <taxon>Pseudomonadati</taxon>
        <taxon>Pseudomonadota</taxon>
        <taxon>Alphaproteobacteria</taxon>
        <taxon>Acetobacterales</taxon>
        <taxon>Acetobacteraceae</taxon>
        <taxon>Komagataeibacter</taxon>
    </lineage>
</organism>
<comment type="caution">
    <text evidence="3">The sequence shown here is derived from an EMBL/GenBank/DDBJ whole genome shotgun (WGS) entry which is preliminary data.</text>
</comment>
<dbReference type="GO" id="GO:0008236">
    <property type="term" value="F:serine-type peptidase activity"/>
    <property type="evidence" value="ECO:0007669"/>
    <property type="project" value="InterPro"/>
</dbReference>
<sequence>MMMGMLLAGTTGYHTVQAASLQCFRDDAITHGYTLGLPRNAQITPDGHAALFLRSGPEDTALQLWRHDFATGQQTALTHVATGNEHLSVEEKARRERARLTMTGVTAFEVAESGRTAIATQAGRLLRIDLANYSVTPLPQQDWGAPRLSPDGRYIAAVRNNDMYVISTSNGKAHQVTHGGTADLTHGLTEFAAAEELDRPDGLWWSPDSRSVVYEEADLSGVEKHYIADPENPATPPVAFRYPRAGTPNARVRLGIIKRDGGHTRWIRWDNTLYPYVVRVVWSKETDRLSVVVMNRAQNEERLLDVDPHNGKTTELLAEHDAAWINIAATAHSTGLALPYWLKDGEHFLWASERSGTWRLEMRNADGTPGHELTPATLPFLSLGDVDAAHHTITFTATPDRVNTAVYREDMNTGAITEIATAEGLHQPYFSPGQHDQFIDRFSAADGSVRVLLRDRDGNTRATLPDVARKAPPFNIKFLTVGPRSYDAMIVRPVNFHAGQHLPVILSVYGGPGYKEVLDAPALYAEKQCLANQGFIVVSLDGRGTPDRDHDWERAIHNNLIDTPLEDQITGMQAMGKQFPEMDMRHVGIYGWSFGGYFTAMAVMRHPELFRTGVAGAPPVDFSDYDTTYTERYLGLPQQDDEGYRISNVLTYSKYLSRPLLIIHGVTDDNVYFVNTLKLTRSLIRAGRPYDLMLLPGTHMLADPTIRANVSIARMQYLRDHILSSANVAGKPE</sequence>
<dbReference type="Gene3D" id="3.40.50.1820">
    <property type="entry name" value="alpha/beta hydrolase"/>
    <property type="match status" value="1"/>
</dbReference>
<dbReference type="Pfam" id="PF00326">
    <property type="entry name" value="Peptidase_S9"/>
    <property type="match status" value="1"/>
</dbReference>
<feature type="domain" description="Dipeptidylpeptidase IV N-terminal" evidence="2">
    <location>
        <begin position="128"/>
        <end position="443"/>
    </location>
</feature>